<name>A0A317XRV4_9BASI</name>
<organism evidence="14 15">
    <name type="scientific">Testicularia cyperi</name>
    <dbReference type="NCBI Taxonomy" id="1882483"/>
    <lineage>
        <taxon>Eukaryota</taxon>
        <taxon>Fungi</taxon>
        <taxon>Dikarya</taxon>
        <taxon>Basidiomycota</taxon>
        <taxon>Ustilaginomycotina</taxon>
        <taxon>Ustilaginomycetes</taxon>
        <taxon>Ustilaginales</taxon>
        <taxon>Anthracoideaceae</taxon>
        <taxon>Testicularia</taxon>
    </lineage>
</organism>
<dbReference type="InParanoid" id="A0A317XRV4"/>
<comment type="function">
    <text evidence="9 12">Involved in protein N-glycosylation. Essential for the second step of the dolichol-linked oligosaccharide pathway.</text>
</comment>
<gene>
    <name evidence="12" type="primary">ALG13</name>
    <name evidence="14" type="ORF">BCV70DRAFT_159335</name>
</gene>
<evidence type="ECO:0000256" key="3">
    <source>
        <dbReference type="ARBA" id="ARBA00011198"/>
    </source>
</evidence>
<dbReference type="Proteomes" id="UP000246740">
    <property type="component" value="Unassembled WGS sequence"/>
</dbReference>
<evidence type="ECO:0000256" key="9">
    <source>
        <dbReference type="ARBA" id="ARBA00024804"/>
    </source>
</evidence>
<evidence type="ECO:0000256" key="8">
    <source>
        <dbReference type="ARBA" id="ARBA00022824"/>
    </source>
</evidence>
<dbReference type="InterPro" id="IPR007235">
    <property type="entry name" value="Glyco_trans_28_C"/>
</dbReference>
<evidence type="ECO:0000256" key="12">
    <source>
        <dbReference type="RuleBase" id="RU362128"/>
    </source>
</evidence>
<dbReference type="SUPFAM" id="SSF53756">
    <property type="entry name" value="UDP-Glycosyltransferase/glycogen phosphorylase"/>
    <property type="match status" value="1"/>
</dbReference>
<reference evidence="14 15" key="1">
    <citation type="journal article" date="2018" name="Mol. Biol. Evol.">
        <title>Broad Genomic Sampling Reveals a Smut Pathogenic Ancestry of the Fungal Clade Ustilaginomycotina.</title>
        <authorList>
            <person name="Kijpornyongpan T."/>
            <person name="Mondo S.J."/>
            <person name="Barry K."/>
            <person name="Sandor L."/>
            <person name="Lee J."/>
            <person name="Lipzen A."/>
            <person name="Pangilinan J."/>
            <person name="LaButti K."/>
            <person name="Hainaut M."/>
            <person name="Henrissat B."/>
            <person name="Grigoriev I.V."/>
            <person name="Spatafora J.W."/>
            <person name="Aime M.C."/>
        </authorList>
    </citation>
    <scope>NUCLEOTIDE SEQUENCE [LARGE SCALE GENOMIC DNA]</scope>
    <source>
        <strain evidence="14 15">MCA 3645</strain>
    </source>
</reference>
<keyword evidence="6 12" id="KW-0328">Glycosyltransferase</keyword>
<evidence type="ECO:0000313" key="15">
    <source>
        <dbReference type="Proteomes" id="UP000246740"/>
    </source>
</evidence>
<comment type="subcellular location">
    <subcellularLocation>
        <location evidence="1 12">Endoplasmic reticulum</location>
    </subcellularLocation>
</comment>
<sequence length="301" mass="31505">MVDGTINADDSQQLTIFVTVGTTRFDTLIRTVLSTKFLTSVAALSQDAQRSASTAKSSAKITIQYGNSSIADVLTSSSLASIDDGSELVPEPGLRIIDGRRVYQNKAQLPSLDPGKTGTLTGLRLRPAAHASRDDSGNKGKDAKATGANVFGRMLEEAKAMQGVSSSAAGASGLADQILELTTSEGVSVEMFQFAPDLGKYIKASDLVISHAGSGTILDTLRMRPEAPALIAVPNTSLMDNHQAELADALAQPGYLVAGTEATLAEDVRKALENKATGGIVAFPDFDPSRFTSIVDDLMLS</sequence>
<dbReference type="EC" id="2.4.1.141" evidence="4 12"/>
<proteinExistence type="inferred from homology"/>
<evidence type="ECO:0000256" key="4">
    <source>
        <dbReference type="ARBA" id="ARBA00012614"/>
    </source>
</evidence>
<dbReference type="PANTHER" id="PTHR12867">
    <property type="entry name" value="GLYCOSYL TRANSFERASE-RELATED"/>
    <property type="match status" value="1"/>
</dbReference>
<evidence type="ECO:0000256" key="10">
    <source>
        <dbReference type="ARBA" id="ARBA00032061"/>
    </source>
</evidence>
<dbReference type="STRING" id="1882483.A0A317XRV4"/>
<dbReference type="Gene3D" id="3.40.50.2000">
    <property type="entry name" value="Glycogen Phosphorylase B"/>
    <property type="match status" value="2"/>
</dbReference>
<evidence type="ECO:0000259" key="13">
    <source>
        <dbReference type="Pfam" id="PF04101"/>
    </source>
</evidence>
<evidence type="ECO:0000256" key="7">
    <source>
        <dbReference type="ARBA" id="ARBA00022679"/>
    </source>
</evidence>
<dbReference type="PANTHER" id="PTHR12867:SF6">
    <property type="entry name" value="N-ACETYLGLUCOSAMINYLDIPHOSPHODOLICHOL N-ACETYLGLUCOSAMINYLTRANSFERASE"/>
    <property type="match status" value="1"/>
</dbReference>
<evidence type="ECO:0000313" key="14">
    <source>
        <dbReference type="EMBL" id="PWZ01035.1"/>
    </source>
</evidence>
<dbReference type="Pfam" id="PF04101">
    <property type="entry name" value="Glyco_tran_28_C"/>
    <property type="match status" value="1"/>
</dbReference>
<dbReference type="InterPro" id="IPR039042">
    <property type="entry name" value="Alg13-like"/>
</dbReference>
<dbReference type="AlphaFoldDB" id="A0A317XRV4"/>
<keyword evidence="8 12" id="KW-0256">Endoplasmic reticulum</keyword>
<evidence type="ECO:0000256" key="11">
    <source>
        <dbReference type="ARBA" id="ARBA00048184"/>
    </source>
</evidence>
<feature type="domain" description="Glycosyl transferase family 28 C-terminal" evidence="13">
    <location>
        <begin position="184"/>
        <end position="276"/>
    </location>
</feature>
<dbReference type="EMBL" id="KZ819191">
    <property type="protein sequence ID" value="PWZ01035.1"/>
    <property type="molecule type" value="Genomic_DNA"/>
</dbReference>
<evidence type="ECO:0000256" key="6">
    <source>
        <dbReference type="ARBA" id="ARBA00022676"/>
    </source>
</evidence>
<keyword evidence="7 12" id="KW-0808">Transferase</keyword>
<evidence type="ECO:0000256" key="1">
    <source>
        <dbReference type="ARBA" id="ARBA00004240"/>
    </source>
</evidence>
<accession>A0A317XRV4</accession>
<dbReference type="GO" id="GO:0006488">
    <property type="term" value="P:dolichol-linked oligosaccharide biosynthetic process"/>
    <property type="evidence" value="ECO:0007669"/>
    <property type="project" value="InterPro"/>
</dbReference>
<dbReference type="GO" id="GO:0005783">
    <property type="term" value="C:endoplasmic reticulum"/>
    <property type="evidence" value="ECO:0007669"/>
    <property type="project" value="UniProtKB-SubCell"/>
</dbReference>
<protein>
    <recommendedName>
        <fullName evidence="5 12">UDP-N-acetylglucosamine transferase subunit ALG13</fullName>
        <ecNumber evidence="4 12">2.4.1.141</ecNumber>
    </recommendedName>
    <alternativeName>
        <fullName evidence="10 12">Asparagine-linked glycosylation protein 13</fullName>
    </alternativeName>
</protein>
<keyword evidence="15" id="KW-1185">Reference proteome</keyword>
<dbReference type="GO" id="GO:0004577">
    <property type="term" value="F:N-acetylglucosaminyldiphosphodolichol N-acetylglucosaminyltransferase activity"/>
    <property type="evidence" value="ECO:0007669"/>
    <property type="project" value="UniProtKB-EC"/>
</dbReference>
<comment type="similarity">
    <text evidence="2 12">Belongs to the glycosyltransferase 28 family.</text>
</comment>
<evidence type="ECO:0000256" key="5">
    <source>
        <dbReference type="ARBA" id="ARBA00017468"/>
    </source>
</evidence>
<evidence type="ECO:0000256" key="2">
    <source>
        <dbReference type="ARBA" id="ARBA00006962"/>
    </source>
</evidence>
<comment type="subunit">
    <text evidence="3 12">Heterodimer with ALG14 to form a functional enzyme.</text>
</comment>
<dbReference type="OrthoDB" id="20273at2759"/>
<comment type="catalytic activity">
    <reaction evidence="11">
        <text>an N-acetyl-alpha-D-glucosaminyl-diphospho-di-trans,poly-cis-dolichol + UDP-N-acetyl-alpha-D-glucosamine = an N,N'-diacetylchitobiosyl-diphospho-di-trans,poly-cis-dolichol + UDP + H(+)</text>
        <dbReference type="Rhea" id="RHEA:23380"/>
        <dbReference type="Rhea" id="RHEA-COMP:19507"/>
        <dbReference type="Rhea" id="RHEA-COMP:19510"/>
        <dbReference type="ChEBI" id="CHEBI:15378"/>
        <dbReference type="ChEBI" id="CHEBI:57269"/>
        <dbReference type="ChEBI" id="CHEBI:57705"/>
        <dbReference type="ChEBI" id="CHEBI:58223"/>
        <dbReference type="ChEBI" id="CHEBI:58427"/>
        <dbReference type="EC" id="2.4.1.141"/>
    </reaction>
</comment>